<dbReference type="Pfam" id="PF03800">
    <property type="entry name" value="Nuf2"/>
    <property type="match status" value="1"/>
</dbReference>
<keyword evidence="8" id="KW-0137">Centromere</keyword>
<reference evidence="11" key="1">
    <citation type="submission" date="2011-02" db="EMBL/GenBank/DDBJ databases">
        <title>The genome of the leaf-cutting ant Acromyrmex echinatior suggests key adaptations to social evolution and fungus farming.</title>
        <authorList>
            <person name="Nygaard S."/>
            <person name="Zhang G."/>
        </authorList>
    </citation>
    <scope>NUCLEOTIDE SEQUENCE</scope>
</reference>
<dbReference type="FunCoup" id="F4X4G0">
    <property type="interactions" value="18"/>
</dbReference>
<dbReference type="GO" id="GO:0031262">
    <property type="term" value="C:Ndc80 complex"/>
    <property type="evidence" value="ECO:0007669"/>
    <property type="project" value="InterPro"/>
</dbReference>
<dbReference type="Proteomes" id="UP000007755">
    <property type="component" value="Unassembled WGS sequence"/>
</dbReference>
<gene>
    <name evidence="11" type="ORF">G5I_13221</name>
</gene>
<organism evidence="12">
    <name type="scientific">Acromyrmex echinatior</name>
    <name type="common">Panamanian leafcutter ant</name>
    <name type="synonym">Acromyrmex octospinosus echinatior</name>
    <dbReference type="NCBI Taxonomy" id="103372"/>
    <lineage>
        <taxon>Eukaryota</taxon>
        <taxon>Metazoa</taxon>
        <taxon>Ecdysozoa</taxon>
        <taxon>Arthropoda</taxon>
        <taxon>Hexapoda</taxon>
        <taxon>Insecta</taxon>
        <taxon>Pterygota</taxon>
        <taxon>Neoptera</taxon>
        <taxon>Endopterygota</taxon>
        <taxon>Hymenoptera</taxon>
        <taxon>Apocrita</taxon>
        <taxon>Aculeata</taxon>
        <taxon>Formicoidea</taxon>
        <taxon>Formicidae</taxon>
        <taxon>Myrmicinae</taxon>
        <taxon>Acromyrmex</taxon>
    </lineage>
</organism>
<keyword evidence="12" id="KW-1185">Reference proteome</keyword>
<dbReference type="eggNOG" id="ENOG502SFHY">
    <property type="taxonomic scope" value="Eukaryota"/>
</dbReference>
<dbReference type="EMBL" id="GL888644">
    <property type="protein sequence ID" value="EGI58670.1"/>
    <property type="molecule type" value="Genomic_DNA"/>
</dbReference>
<dbReference type="Gene3D" id="1.10.418.60">
    <property type="entry name" value="Ncd80 complex, Nuf2 subunit"/>
    <property type="match status" value="1"/>
</dbReference>
<evidence type="ECO:0000256" key="7">
    <source>
        <dbReference type="ARBA" id="ARBA00023306"/>
    </source>
</evidence>
<keyword evidence="3" id="KW-0158">Chromosome</keyword>
<evidence type="ECO:0000256" key="4">
    <source>
        <dbReference type="ARBA" id="ARBA00022618"/>
    </source>
</evidence>
<accession>F4X4G0</accession>
<keyword evidence="6 9" id="KW-0175">Coiled coil</keyword>
<feature type="coiled-coil region" evidence="9">
    <location>
        <begin position="252"/>
        <end position="293"/>
    </location>
</feature>
<evidence type="ECO:0000259" key="10">
    <source>
        <dbReference type="Pfam" id="PF03800"/>
    </source>
</evidence>
<keyword evidence="4" id="KW-0132">Cell division</keyword>
<evidence type="ECO:0000256" key="2">
    <source>
        <dbReference type="ARBA" id="ARBA00005498"/>
    </source>
</evidence>
<evidence type="ECO:0000256" key="8">
    <source>
        <dbReference type="ARBA" id="ARBA00023328"/>
    </source>
</evidence>
<dbReference type="STRING" id="103372.F4X4G0"/>
<protein>
    <recommendedName>
        <fullName evidence="10">Kinetochore protein Nuf2 N-terminal domain-containing protein</fullName>
    </recommendedName>
</protein>
<evidence type="ECO:0000256" key="5">
    <source>
        <dbReference type="ARBA" id="ARBA00022776"/>
    </source>
</evidence>
<evidence type="ECO:0000256" key="6">
    <source>
        <dbReference type="ARBA" id="ARBA00023054"/>
    </source>
</evidence>
<dbReference type="AlphaFoldDB" id="F4X4G0"/>
<feature type="coiled-coil region" evidence="9">
    <location>
        <begin position="178"/>
        <end position="215"/>
    </location>
</feature>
<comment type="subcellular location">
    <subcellularLocation>
        <location evidence="1">Chromosome</location>
        <location evidence="1">Centromere</location>
    </subcellularLocation>
</comment>
<name>F4X4G0_ACREC</name>
<dbReference type="InParanoid" id="F4X4G0"/>
<evidence type="ECO:0000256" key="9">
    <source>
        <dbReference type="SAM" id="Coils"/>
    </source>
</evidence>
<dbReference type="GO" id="GO:0051301">
    <property type="term" value="P:cell division"/>
    <property type="evidence" value="ECO:0007669"/>
    <property type="project" value="UniProtKB-KW"/>
</dbReference>
<dbReference type="InterPro" id="IPR038275">
    <property type="entry name" value="Nuf2_N_sf"/>
</dbReference>
<proteinExistence type="inferred from homology"/>
<evidence type="ECO:0000313" key="12">
    <source>
        <dbReference type="Proteomes" id="UP000007755"/>
    </source>
</evidence>
<feature type="domain" description="Kinetochore protein Nuf2 N-terminal" evidence="10">
    <location>
        <begin position="10"/>
        <end position="143"/>
    </location>
</feature>
<dbReference type="InterPro" id="IPR005549">
    <property type="entry name" value="Kinetochore_Nuf2_N"/>
</dbReference>
<dbReference type="OrthoDB" id="8194677at2759"/>
<sequence>MSNAKSVNNANKSLDVEIIHPTLLDAALPSTIEDLKNPKEDYVVNLLTTFLTRFGINMSLIDQPIPEQLGAMTCFEDSDVINLINLYVVVAQIFDKIFLHDFCLTDITSPGQKRLRKQAKFLSNFVLYAMHKKSEYNDRMDQIQTISKVLEDLKERKTYVSESINAKVIHKANQLSMKEKLEDDIKHMQSITEKLNKKEMEFEIMKSDVDKENQKAKELCGSVKTTAGKLSKMIIEVQSEVVHSPKEYQSRLDEIEKQHKLKEEERSTMQEAIQEKKQSIKQIEEKLNFVQKISDDFHILADIYKEQKDKNTKKNNIIKEIDSLNNVWSESKTKLAMHKDKVDTEKNELQTYNEEDMVSVCNLYSQLLSEKKIQKTKLDKAQDCLNEKCLEKNKLQADIKKIKEETRIFINSCQESYDNEIANVSYIDNFYRSIYNLIMYIKLYFKVYTKLYFKVYANYILLIKLYFKL</sequence>
<evidence type="ECO:0000313" key="11">
    <source>
        <dbReference type="EMBL" id="EGI58670.1"/>
    </source>
</evidence>
<keyword evidence="7" id="KW-0131">Cell cycle</keyword>
<evidence type="ECO:0000256" key="3">
    <source>
        <dbReference type="ARBA" id="ARBA00022454"/>
    </source>
</evidence>
<comment type="similarity">
    <text evidence="2">Belongs to the NUF2 family.</text>
</comment>
<keyword evidence="5" id="KW-0498">Mitosis</keyword>
<evidence type="ECO:0000256" key="1">
    <source>
        <dbReference type="ARBA" id="ARBA00004584"/>
    </source>
</evidence>